<evidence type="ECO:0000313" key="7">
    <source>
        <dbReference type="Proteomes" id="UP000006591"/>
    </source>
</evidence>
<feature type="region of interest" description="Disordered" evidence="4">
    <location>
        <begin position="1"/>
        <end position="21"/>
    </location>
</feature>
<evidence type="ECO:0000259" key="5">
    <source>
        <dbReference type="Pfam" id="PF00248"/>
    </source>
</evidence>
<dbReference type="InterPro" id="IPR018170">
    <property type="entry name" value="Aldo/ket_reductase_CS"/>
</dbReference>
<name>A0A0E0H1G3_ORYNI</name>
<dbReference type="PROSITE" id="PS00062">
    <property type="entry name" value="ALDOKETO_REDUCTASE_2"/>
    <property type="match status" value="2"/>
</dbReference>
<keyword evidence="2" id="KW-0521">NADP</keyword>
<dbReference type="InterPro" id="IPR036812">
    <property type="entry name" value="NAD(P)_OxRdtase_dom_sf"/>
</dbReference>
<dbReference type="Gene3D" id="3.20.20.100">
    <property type="entry name" value="NADP-dependent oxidoreductase domain"/>
    <property type="match status" value="2"/>
</dbReference>
<evidence type="ECO:0000256" key="2">
    <source>
        <dbReference type="ARBA" id="ARBA00022857"/>
    </source>
</evidence>
<dbReference type="InterPro" id="IPR020471">
    <property type="entry name" value="AKR"/>
</dbReference>
<protein>
    <recommendedName>
        <fullName evidence="5">NADP-dependent oxidoreductase domain-containing protein</fullName>
    </recommendedName>
</protein>
<dbReference type="AlphaFoldDB" id="A0A0E0H1G3"/>
<dbReference type="PANTHER" id="PTHR11732">
    <property type="entry name" value="ALDO/KETO REDUCTASE"/>
    <property type="match status" value="1"/>
</dbReference>
<reference evidence="6" key="2">
    <citation type="submission" date="2018-04" db="EMBL/GenBank/DDBJ databases">
        <title>OnivRS2 (Oryza nivara Reference Sequence Version 2).</title>
        <authorList>
            <person name="Zhang J."/>
            <person name="Kudrna D."/>
            <person name="Lee S."/>
            <person name="Talag J."/>
            <person name="Rajasekar S."/>
            <person name="Welchert J."/>
            <person name="Hsing Y.-I."/>
            <person name="Wing R.A."/>
        </authorList>
    </citation>
    <scope>NUCLEOTIDE SEQUENCE [LARGE SCALE GENOMIC DNA]</scope>
    <source>
        <strain evidence="6">SL10</strain>
    </source>
</reference>
<evidence type="ECO:0000256" key="3">
    <source>
        <dbReference type="ARBA" id="ARBA00023002"/>
    </source>
</evidence>
<dbReference type="Gramene" id="ONIVA04G12370.1">
    <property type="protein sequence ID" value="ONIVA04G12370.1"/>
    <property type="gene ID" value="ONIVA04G12370"/>
</dbReference>
<evidence type="ECO:0000256" key="1">
    <source>
        <dbReference type="ARBA" id="ARBA00007905"/>
    </source>
</evidence>
<evidence type="ECO:0000313" key="6">
    <source>
        <dbReference type="EnsemblPlants" id="ONIVA04G12370.1"/>
    </source>
</evidence>
<dbReference type="PRINTS" id="PR00069">
    <property type="entry name" value="ALDKETRDTASE"/>
</dbReference>
<dbReference type="GO" id="GO:0033707">
    <property type="term" value="F:3''-deamino-3''-oxonicotianamine reductase activity"/>
    <property type="evidence" value="ECO:0007669"/>
    <property type="project" value="UniProtKB-ARBA"/>
</dbReference>
<dbReference type="GO" id="GO:1990641">
    <property type="term" value="P:response to iron ion starvation"/>
    <property type="evidence" value="ECO:0007669"/>
    <property type="project" value="UniProtKB-ARBA"/>
</dbReference>
<dbReference type="FunFam" id="3.20.20.100:FF:000014">
    <property type="entry name" value="NAD(P)-linked oxidoreductase superfamily protein"/>
    <property type="match status" value="2"/>
</dbReference>
<organism evidence="6">
    <name type="scientific">Oryza nivara</name>
    <name type="common">Indian wild rice</name>
    <name type="synonym">Oryza sativa f. spontanea</name>
    <dbReference type="NCBI Taxonomy" id="4536"/>
    <lineage>
        <taxon>Eukaryota</taxon>
        <taxon>Viridiplantae</taxon>
        <taxon>Streptophyta</taxon>
        <taxon>Embryophyta</taxon>
        <taxon>Tracheophyta</taxon>
        <taxon>Spermatophyta</taxon>
        <taxon>Magnoliopsida</taxon>
        <taxon>Liliopsida</taxon>
        <taxon>Poales</taxon>
        <taxon>Poaceae</taxon>
        <taxon>BOP clade</taxon>
        <taxon>Oryzoideae</taxon>
        <taxon>Oryzeae</taxon>
        <taxon>Oryzinae</taxon>
        <taxon>Oryza</taxon>
    </lineage>
</organism>
<dbReference type="GO" id="GO:0019290">
    <property type="term" value="P:siderophore biosynthetic process"/>
    <property type="evidence" value="ECO:0007669"/>
    <property type="project" value="UniProtKB-ARBA"/>
</dbReference>
<dbReference type="CDD" id="cd19124">
    <property type="entry name" value="AKR_AKR4A_4B"/>
    <property type="match status" value="2"/>
</dbReference>
<keyword evidence="3" id="KW-0560">Oxidoreductase</keyword>
<dbReference type="PROSITE" id="PS00798">
    <property type="entry name" value="ALDOKETO_REDUCTASE_1"/>
    <property type="match status" value="2"/>
</dbReference>
<comment type="similarity">
    <text evidence="1">Belongs to the aldo/keto reductase family.</text>
</comment>
<sequence length="690" mass="76402">MASPGSSGRCSRTPGFPAGPLGGGGRAVPALGLGTASLRSVGEESFRGALLAALEVGYRHIDTASVYGSERVVGEAVAGAARRGVIACREEVFVTTKVWCTQCHPDLVLPSLRESLQNLQMEYVDMYLVHWPMSVKPTKPHYPMKREDIMPMDLRGVWQAMEECHQLGLAKMIGVSNFTTKKLQELLAFAKIPPAVNQVELNPVWQQKKLMEFCKAKGIHVTAYFPLGGRHSTSTVNPVLDSDVLKEIAAAKGKSVAQISLRWIYEQGASMVTTSTKRERLKENIDIFDWQLSDEDRLKISQIPQHKTVSVLSILCPDGVSSVELSEVDVVESTTNFRPDSTNSIIVRLQNNPAIRCILFHRAGGRAMAVVVPEAVLRHGDARPMPAVGMGVAEYPSTPERTRDAVLAALEAGFRHFDTASLYRTEAPLGEAIAEATRRGLLASREEAFVTTKLWCTQCHPDLVLPSLRESLRNLQMEYVDLYLIHLPISVKPGPMVFPVKKEDVVPFDFGGVWRAMEECHRLGLAKAIGVSNFTTKHIDKLLAVATILPAVNQVEMNPTWQQRTVREYCDAKGIRVTAYSPLGGQNWGGSANYVMESSVLTEIARARGKSIAQVSLRWIYEQGVTPIAKSYRKERLKENLEIFDWELTDEDRLKISQIPQRKRVTAASLFSPDGEFTSVDLPDIEIVEE</sequence>
<dbReference type="HOGENOM" id="CLU_028144_0_0_1"/>
<accession>A0A0E0H1G3</accession>
<feature type="domain" description="NADP-dependent oxidoreductase" evidence="5">
    <location>
        <begin position="396"/>
        <end position="656"/>
    </location>
</feature>
<dbReference type="Pfam" id="PF00248">
    <property type="entry name" value="Aldo_ket_red"/>
    <property type="match status" value="2"/>
</dbReference>
<feature type="compositionally biased region" description="Polar residues" evidence="4">
    <location>
        <begin position="1"/>
        <end position="10"/>
    </location>
</feature>
<dbReference type="STRING" id="4536.A0A0E0H1G3"/>
<dbReference type="EnsemblPlants" id="ONIVA04G12370.1">
    <property type="protein sequence ID" value="ONIVA04G12370.1"/>
    <property type="gene ID" value="ONIVA04G12370"/>
</dbReference>
<keyword evidence="7" id="KW-1185">Reference proteome</keyword>
<proteinExistence type="inferred from homology"/>
<dbReference type="Proteomes" id="UP000006591">
    <property type="component" value="Chromosome 4"/>
</dbReference>
<dbReference type="InterPro" id="IPR044497">
    <property type="entry name" value="AKR4A/B"/>
</dbReference>
<dbReference type="eggNOG" id="KOG1577">
    <property type="taxonomic scope" value="Eukaryota"/>
</dbReference>
<dbReference type="SUPFAM" id="SSF51430">
    <property type="entry name" value="NAD(P)-linked oxidoreductase"/>
    <property type="match status" value="2"/>
</dbReference>
<feature type="domain" description="NADP-dependent oxidoreductase" evidence="5">
    <location>
        <begin position="31"/>
        <end position="300"/>
    </location>
</feature>
<dbReference type="InterPro" id="IPR023210">
    <property type="entry name" value="NADP_OxRdtase_dom"/>
</dbReference>
<reference evidence="6" key="1">
    <citation type="submission" date="2015-04" db="UniProtKB">
        <authorList>
            <consortium name="EnsemblPlants"/>
        </authorList>
    </citation>
    <scope>IDENTIFICATION</scope>
    <source>
        <strain evidence="6">SL10</strain>
    </source>
</reference>
<evidence type="ECO:0000256" key="4">
    <source>
        <dbReference type="SAM" id="MobiDB-lite"/>
    </source>
</evidence>